<proteinExistence type="predicted"/>
<reference evidence="1" key="1">
    <citation type="submission" date="2024-06" db="EMBL/GenBank/DDBJ databases">
        <authorList>
            <person name="Li S."/>
        </authorList>
    </citation>
    <scope>NUCLEOTIDE SEQUENCE</scope>
    <source>
        <strain evidence="1">SR10</strain>
    </source>
</reference>
<dbReference type="EMBL" id="CP159925">
    <property type="protein sequence ID" value="XCO76447.1"/>
    <property type="molecule type" value="Genomic_DNA"/>
</dbReference>
<sequence length="41" mass="4150">MIAAGFARPSPPNRFDNAIAIAIDAPPEAVSACLTAPALMP</sequence>
<organism evidence="1">
    <name type="scientific">Lysobacter firmicutimachus</name>
    <dbReference type="NCBI Taxonomy" id="1792846"/>
    <lineage>
        <taxon>Bacteria</taxon>
        <taxon>Pseudomonadati</taxon>
        <taxon>Pseudomonadota</taxon>
        <taxon>Gammaproteobacteria</taxon>
        <taxon>Lysobacterales</taxon>
        <taxon>Lysobacteraceae</taxon>
        <taxon>Lysobacter</taxon>
    </lineage>
</organism>
<protein>
    <submittedName>
        <fullName evidence="1">Uncharacterized protein</fullName>
    </submittedName>
</protein>
<dbReference type="AlphaFoldDB" id="A0AAU8MZ04"/>
<accession>A0AAU8MZ04</accession>
<name>A0AAU8MZ04_9GAMM</name>
<evidence type="ECO:0000313" key="1">
    <source>
        <dbReference type="EMBL" id="XCO76447.1"/>
    </source>
</evidence>
<gene>
    <name evidence="1" type="ORF">ABU614_06575</name>
</gene>
<dbReference type="RefSeq" id="WP_363799806.1">
    <property type="nucleotide sequence ID" value="NZ_CP159925.1"/>
</dbReference>